<dbReference type="RefSeq" id="XP_016589596.1">
    <property type="nucleotide sequence ID" value="XM_016728850.1"/>
</dbReference>
<reference evidence="3 4" key="2">
    <citation type="journal article" date="2015" name="Eukaryot. Cell">
        <title>Asexual propagation of a virulent clone complex in a human and feline outbreak of sporotrichosis.</title>
        <authorList>
            <person name="Teixeira Mde M."/>
            <person name="Rodrigues A.M."/>
            <person name="Tsui C.K."/>
            <person name="de Almeida L.G."/>
            <person name="Van Diepeningen A.D."/>
            <person name="van den Ende B.G."/>
            <person name="Fernandes G.F."/>
            <person name="Kano R."/>
            <person name="Hamelin R.C."/>
            <person name="Lopes-Bezerra L.M."/>
            <person name="Vasconcelos A.T."/>
            <person name="de Hoog S."/>
            <person name="de Camargo Z.P."/>
            <person name="Felipe M.S."/>
        </authorList>
    </citation>
    <scope>NUCLEOTIDE SEQUENCE [LARGE SCALE GENOMIC DNA]</scope>
    <source>
        <strain evidence="3 4">1099-18</strain>
    </source>
</reference>
<dbReference type="GeneID" id="27664127"/>
<name>A0A0F2MDI6_SPOSC</name>
<dbReference type="Proteomes" id="UP000033710">
    <property type="component" value="Unassembled WGS sequence"/>
</dbReference>
<dbReference type="OrthoDB" id="3518533at2759"/>
<sequence length="208" mass="22111">MRVSRSIAVAALATSASALVAPRVPRDVGADVSVRVSRDNEKPFILQSRTKDGGGYNGYYVYAYHTGAGLNDAMLDTQESVANQGTAFTGDISGWSPFFAVLFELGGSPYELMPSTEPTQYLGLLPVRINANGGPPSETNAFYFEGDTLQWTSSAKSNPPGGFAGWLACQSEHGSLEDPSTPGVQLFYRTKPGSPPDGCNDIDLVAIY</sequence>
<dbReference type="EMBL" id="AXCR01000005">
    <property type="protein sequence ID" value="KJR86920.1"/>
    <property type="molecule type" value="Genomic_DNA"/>
</dbReference>
<feature type="signal peptide" evidence="1">
    <location>
        <begin position="1"/>
        <end position="18"/>
    </location>
</feature>
<feature type="domain" description="DUF7907" evidence="2">
    <location>
        <begin position="42"/>
        <end position="207"/>
    </location>
</feature>
<keyword evidence="1" id="KW-0732">Signal</keyword>
<organism evidence="3 4">
    <name type="scientific">Sporothrix schenckii 1099-18</name>
    <dbReference type="NCBI Taxonomy" id="1397361"/>
    <lineage>
        <taxon>Eukaryota</taxon>
        <taxon>Fungi</taxon>
        <taxon>Dikarya</taxon>
        <taxon>Ascomycota</taxon>
        <taxon>Pezizomycotina</taxon>
        <taxon>Sordariomycetes</taxon>
        <taxon>Sordariomycetidae</taxon>
        <taxon>Ophiostomatales</taxon>
        <taxon>Ophiostomataceae</taxon>
        <taxon>Sporothrix</taxon>
    </lineage>
</organism>
<dbReference type="KEGG" id="ssck:SPSK_01952"/>
<protein>
    <recommendedName>
        <fullName evidence="2">DUF7907 domain-containing protein</fullName>
    </recommendedName>
</protein>
<comment type="caution">
    <text evidence="3">The sequence shown here is derived from an EMBL/GenBank/DDBJ whole genome shotgun (WGS) entry which is preliminary data.</text>
</comment>
<feature type="chain" id="PRO_5002455221" description="DUF7907 domain-containing protein" evidence="1">
    <location>
        <begin position="19"/>
        <end position="208"/>
    </location>
</feature>
<reference evidence="3 4" key="1">
    <citation type="journal article" date="2014" name="BMC Genomics">
        <title>Comparative genomics of the major fungal agents of human and animal Sporotrichosis: Sporothrix schenckii and Sporothrix brasiliensis.</title>
        <authorList>
            <person name="Teixeira M.M."/>
            <person name="de Almeida L.G."/>
            <person name="Kubitschek-Barreira P."/>
            <person name="Alves F.L."/>
            <person name="Kioshima E.S."/>
            <person name="Abadio A.K."/>
            <person name="Fernandes L."/>
            <person name="Derengowski L.S."/>
            <person name="Ferreira K.S."/>
            <person name="Souza R.C."/>
            <person name="Ruiz J.C."/>
            <person name="de Andrade N.C."/>
            <person name="Paes H.C."/>
            <person name="Nicola A.M."/>
            <person name="Albuquerque P."/>
            <person name="Gerber A.L."/>
            <person name="Martins V.P."/>
            <person name="Peconick L.D."/>
            <person name="Neto A.V."/>
            <person name="Chaucanez C.B."/>
            <person name="Silva P.A."/>
            <person name="Cunha O.L."/>
            <person name="de Oliveira F.F."/>
            <person name="dos Santos T.C."/>
            <person name="Barros A.L."/>
            <person name="Soares M.A."/>
            <person name="de Oliveira L.M."/>
            <person name="Marini M.M."/>
            <person name="Villalobos-Duno H."/>
            <person name="Cunha M.M."/>
            <person name="de Hoog S."/>
            <person name="da Silveira J.F."/>
            <person name="Henrissat B."/>
            <person name="Nino-Vega G.A."/>
            <person name="Cisalpino P.S."/>
            <person name="Mora-Montes H.M."/>
            <person name="Almeida S.R."/>
            <person name="Stajich J.E."/>
            <person name="Lopes-Bezerra L.M."/>
            <person name="Vasconcelos A.T."/>
            <person name="Felipe M.S."/>
        </authorList>
    </citation>
    <scope>NUCLEOTIDE SEQUENCE [LARGE SCALE GENOMIC DNA]</scope>
    <source>
        <strain evidence="3 4">1099-18</strain>
    </source>
</reference>
<dbReference type="AlphaFoldDB" id="A0A0F2MDI6"/>
<evidence type="ECO:0000256" key="1">
    <source>
        <dbReference type="SAM" id="SignalP"/>
    </source>
</evidence>
<dbReference type="VEuPathDB" id="FungiDB:SPSK_01952"/>
<dbReference type="InterPro" id="IPR057229">
    <property type="entry name" value="DUF7907"/>
</dbReference>
<accession>A0A0F2MDI6</accession>
<proteinExistence type="predicted"/>
<gene>
    <name evidence="3" type="ORF">SPSK_01952</name>
</gene>
<evidence type="ECO:0000313" key="4">
    <source>
        <dbReference type="Proteomes" id="UP000033710"/>
    </source>
</evidence>
<evidence type="ECO:0000259" key="2">
    <source>
        <dbReference type="Pfam" id="PF25484"/>
    </source>
</evidence>
<evidence type="ECO:0000313" key="3">
    <source>
        <dbReference type="EMBL" id="KJR86920.1"/>
    </source>
</evidence>
<dbReference type="Pfam" id="PF25484">
    <property type="entry name" value="DUF7907"/>
    <property type="match status" value="1"/>
</dbReference>